<accession>A0ABQ6WV55</accession>
<keyword evidence="3" id="KW-0479">Metal-binding</keyword>
<organism evidence="8 9">
    <name type="scientific">Aspergillus pseudocaelatus</name>
    <dbReference type="NCBI Taxonomy" id="1825620"/>
    <lineage>
        <taxon>Eukaryota</taxon>
        <taxon>Fungi</taxon>
        <taxon>Dikarya</taxon>
        <taxon>Ascomycota</taxon>
        <taxon>Pezizomycotina</taxon>
        <taxon>Eurotiomycetes</taxon>
        <taxon>Eurotiomycetidae</taxon>
        <taxon>Eurotiales</taxon>
        <taxon>Aspergillaceae</taxon>
        <taxon>Aspergillus</taxon>
        <taxon>Aspergillus subgen. Circumdati</taxon>
    </lineage>
</organism>
<evidence type="ECO:0000256" key="5">
    <source>
        <dbReference type="ARBA" id="ARBA00023004"/>
    </source>
</evidence>
<feature type="transmembrane region" description="Helical" evidence="7">
    <location>
        <begin position="6"/>
        <end position="27"/>
    </location>
</feature>
<dbReference type="EMBL" id="ML735704">
    <property type="protein sequence ID" value="KAE8420987.1"/>
    <property type="molecule type" value="Genomic_DNA"/>
</dbReference>
<comment type="cofactor">
    <cofactor evidence="1">
        <name>heme</name>
        <dbReference type="ChEBI" id="CHEBI:30413"/>
    </cofactor>
</comment>
<sequence>MSLGLEIPSITFLIAFAVGGCAWLRYLKRPLPRTPPIISLTRDERKNGPVEALERQIKQHGPVIGLHRDGRVEYIVSDELTPRVLTEDATFSFELGTAKILNLEFLPKLFGNSIFQDIDSAVNTLLTKHLDTMIHRGRELLPSFDRDTVVDTAEGVAELIGTFRSRSMLAQYFPVLWQIVTWIKVVIYTVVIRFGFAFGPLIWKQISVALQDSNKKPPNQNVSLLRILVQTSGAMDGHITFRSRLWIFGLVVMFIFASVHQTVSITMWTIFQLALHSEYQDIIRREIHDLTSRDTSQIPISELDMRTLRKASRTDSFIREVLRMKGDAVNLVRMARKDVQLGDYIVPKGSLILPLVSLSNRSPRYNEGDLKRFDGMRWVEKQKAASTTDPGHLSFGLGRWACPGRFLAVAEIKLAVFALLADTRLELVGGRYDVADKFNITGNPPEGQLVFKRINGC</sequence>
<dbReference type="SUPFAM" id="SSF48264">
    <property type="entry name" value="Cytochrome P450"/>
    <property type="match status" value="1"/>
</dbReference>
<keyword evidence="7" id="KW-1133">Transmembrane helix</keyword>
<keyword evidence="5" id="KW-0408">Iron</keyword>
<dbReference type="InterPro" id="IPR036396">
    <property type="entry name" value="Cyt_P450_sf"/>
</dbReference>
<evidence type="ECO:0000256" key="2">
    <source>
        <dbReference type="ARBA" id="ARBA00010617"/>
    </source>
</evidence>
<keyword evidence="7" id="KW-0472">Membrane</keyword>
<evidence type="ECO:0000313" key="8">
    <source>
        <dbReference type="EMBL" id="KAE8420987.1"/>
    </source>
</evidence>
<evidence type="ECO:0000256" key="7">
    <source>
        <dbReference type="SAM" id="Phobius"/>
    </source>
</evidence>
<keyword evidence="9" id="KW-1185">Reference proteome</keyword>
<evidence type="ECO:0000256" key="4">
    <source>
        <dbReference type="ARBA" id="ARBA00023002"/>
    </source>
</evidence>
<reference evidence="8 9" key="1">
    <citation type="submission" date="2019-04" db="EMBL/GenBank/DDBJ databases">
        <authorList>
            <consortium name="DOE Joint Genome Institute"/>
            <person name="Mondo S."/>
            <person name="Kjaerbolling I."/>
            <person name="Vesth T."/>
            <person name="Frisvad J.C."/>
            <person name="Nybo J.L."/>
            <person name="Theobald S."/>
            <person name="Kildgaard S."/>
            <person name="Isbrandt T."/>
            <person name="Kuo A."/>
            <person name="Sato A."/>
            <person name="Lyhne E.K."/>
            <person name="Kogle M.E."/>
            <person name="Wiebenga A."/>
            <person name="Kun R.S."/>
            <person name="Lubbers R.J."/>
            <person name="Makela M.R."/>
            <person name="Barry K."/>
            <person name="Chovatia M."/>
            <person name="Clum A."/>
            <person name="Daum C."/>
            <person name="Haridas S."/>
            <person name="He G."/>
            <person name="LaButti K."/>
            <person name="Lipzen A."/>
            <person name="Riley R."/>
            <person name="Salamov A."/>
            <person name="Simmons B.A."/>
            <person name="Magnuson J.K."/>
            <person name="Henrissat B."/>
            <person name="Mortensen U.H."/>
            <person name="Larsen T.O."/>
            <person name="Devries R.P."/>
            <person name="Grigoriev I.V."/>
            <person name="Machida M."/>
            <person name="Baker S.E."/>
            <person name="Andersen M.R."/>
            <person name="Cantor M.N."/>
            <person name="Hua S.X."/>
        </authorList>
    </citation>
    <scope>NUCLEOTIDE SEQUENCE [LARGE SCALE GENOMIC DNA]</scope>
    <source>
        <strain evidence="8 9">CBS 117616</strain>
    </source>
</reference>
<protein>
    <submittedName>
        <fullName evidence="8">Cytochrome P450</fullName>
    </submittedName>
</protein>
<dbReference type="Proteomes" id="UP000325395">
    <property type="component" value="Unassembled WGS sequence"/>
</dbReference>
<proteinExistence type="inferred from homology"/>
<comment type="similarity">
    <text evidence="2">Belongs to the cytochrome P450 family.</text>
</comment>
<keyword evidence="4" id="KW-0560">Oxidoreductase</keyword>
<evidence type="ECO:0000256" key="3">
    <source>
        <dbReference type="ARBA" id="ARBA00022723"/>
    </source>
</evidence>
<evidence type="ECO:0000256" key="1">
    <source>
        <dbReference type="ARBA" id="ARBA00001971"/>
    </source>
</evidence>
<evidence type="ECO:0000313" key="9">
    <source>
        <dbReference type="Proteomes" id="UP000325395"/>
    </source>
</evidence>
<dbReference type="InterPro" id="IPR001128">
    <property type="entry name" value="Cyt_P450"/>
</dbReference>
<feature type="transmembrane region" description="Helical" evidence="7">
    <location>
        <begin position="245"/>
        <end position="275"/>
    </location>
</feature>
<dbReference type="PRINTS" id="PR00465">
    <property type="entry name" value="EP450IV"/>
</dbReference>
<dbReference type="Pfam" id="PF00067">
    <property type="entry name" value="p450"/>
    <property type="match status" value="1"/>
</dbReference>
<dbReference type="PANTHER" id="PTHR46206">
    <property type="entry name" value="CYTOCHROME P450"/>
    <property type="match status" value="1"/>
</dbReference>
<evidence type="ECO:0000256" key="6">
    <source>
        <dbReference type="ARBA" id="ARBA00023033"/>
    </source>
</evidence>
<dbReference type="Gene3D" id="1.10.630.10">
    <property type="entry name" value="Cytochrome P450"/>
    <property type="match status" value="1"/>
</dbReference>
<dbReference type="PANTHER" id="PTHR46206:SF6">
    <property type="entry name" value="CYTOCHROME P450 MONOOXYGENASE AN1598-RELATED"/>
    <property type="match status" value="1"/>
</dbReference>
<name>A0ABQ6WV55_9EURO</name>
<dbReference type="InterPro" id="IPR002403">
    <property type="entry name" value="Cyt_P450_E_grp-IV"/>
</dbReference>
<feature type="transmembrane region" description="Helical" evidence="7">
    <location>
        <begin position="175"/>
        <end position="196"/>
    </location>
</feature>
<keyword evidence="7" id="KW-0812">Transmembrane</keyword>
<keyword evidence="6" id="KW-0503">Monooxygenase</keyword>
<gene>
    <name evidence="8" type="ORF">BDV36DRAFT_292663</name>
</gene>